<dbReference type="EMBL" id="LR899568">
    <property type="protein sequence ID" value="CAD7240677.1"/>
    <property type="molecule type" value="Genomic_DNA"/>
</dbReference>
<name>A0A7R8X169_9CRUS</name>
<dbReference type="AlphaFoldDB" id="A0A7R8X169"/>
<dbReference type="EMBL" id="CAJPEV010000051">
    <property type="protein sequence ID" value="CAG0879660.1"/>
    <property type="molecule type" value="Genomic_DNA"/>
</dbReference>
<evidence type="ECO:0000313" key="2">
    <source>
        <dbReference type="EMBL" id="CAD7240677.1"/>
    </source>
</evidence>
<protein>
    <submittedName>
        <fullName evidence="2">Uncharacterized protein</fullName>
    </submittedName>
</protein>
<keyword evidence="3" id="KW-1185">Reference proteome</keyword>
<evidence type="ECO:0000256" key="1">
    <source>
        <dbReference type="SAM" id="MobiDB-lite"/>
    </source>
</evidence>
<feature type="region of interest" description="Disordered" evidence="1">
    <location>
        <begin position="284"/>
        <end position="324"/>
    </location>
</feature>
<accession>A0A7R8X169</accession>
<sequence>MAKGRESGGKLDMQLLAQSIVGRRATGSERAGGPPTYQDLSESSALGHICRRQTAPQQQLAAKRRKMDMHMGRAWRPTCWRMIVYDFLQSSSLRWFEKLEIGPAVYALVQTLLDEKELPRNCFYQLYQMDAYLDHLMKQILWKKYFGCHNPRGEVRVRQRFHIPSLQYMTLYPFHKGAYNEILHTPFSDTVPLHEGGLIQPSPETSLFLIFPIHIPLLWSLPLHSKINLHVSSYSKTSLFLIFPIHIPLLWSLPLHSKINLHVSSYSKRHGAAVAHVSWNEGEGGDCPVRRSSRSGDWKEKSRHEGDQGKRQQEDLSPGKRPWNAGCGVGPGPPCMVSGAFVMAYMVADTKSQAFSK</sequence>
<proteinExistence type="predicted"/>
<dbReference type="Proteomes" id="UP000677054">
    <property type="component" value="Unassembled WGS sequence"/>
</dbReference>
<gene>
    <name evidence="2" type="ORF">DSTB1V02_LOCUS690</name>
</gene>
<feature type="compositionally biased region" description="Basic and acidic residues" evidence="1">
    <location>
        <begin position="294"/>
        <end position="318"/>
    </location>
</feature>
<organism evidence="2">
    <name type="scientific">Darwinula stevensoni</name>
    <dbReference type="NCBI Taxonomy" id="69355"/>
    <lineage>
        <taxon>Eukaryota</taxon>
        <taxon>Metazoa</taxon>
        <taxon>Ecdysozoa</taxon>
        <taxon>Arthropoda</taxon>
        <taxon>Crustacea</taxon>
        <taxon>Oligostraca</taxon>
        <taxon>Ostracoda</taxon>
        <taxon>Podocopa</taxon>
        <taxon>Podocopida</taxon>
        <taxon>Darwinulocopina</taxon>
        <taxon>Darwinuloidea</taxon>
        <taxon>Darwinulidae</taxon>
        <taxon>Darwinula</taxon>
    </lineage>
</organism>
<evidence type="ECO:0000313" key="3">
    <source>
        <dbReference type="Proteomes" id="UP000677054"/>
    </source>
</evidence>
<reference evidence="2" key="1">
    <citation type="submission" date="2020-11" db="EMBL/GenBank/DDBJ databases">
        <authorList>
            <person name="Tran Van P."/>
        </authorList>
    </citation>
    <scope>NUCLEOTIDE SEQUENCE</scope>
</reference>